<dbReference type="RefSeq" id="WP_379497988.1">
    <property type="nucleotide sequence ID" value="NZ_JBHSAO010000016.1"/>
</dbReference>
<accession>A0ABV8H0X9</accession>
<evidence type="ECO:0000259" key="1">
    <source>
        <dbReference type="Pfam" id="PF22316"/>
    </source>
</evidence>
<gene>
    <name evidence="2" type="ORF">ACFOUV_17050</name>
</gene>
<dbReference type="Gene3D" id="1.25.40.10">
    <property type="entry name" value="Tetratricopeptide repeat domain"/>
    <property type="match status" value="1"/>
</dbReference>
<dbReference type="SUPFAM" id="SSF53474">
    <property type="entry name" value="alpha/beta-Hydrolases"/>
    <property type="match status" value="1"/>
</dbReference>
<reference evidence="3" key="1">
    <citation type="journal article" date="2019" name="Int. J. Syst. Evol. Microbiol.">
        <title>The Global Catalogue of Microorganisms (GCM) 10K type strain sequencing project: providing services to taxonomists for standard genome sequencing and annotation.</title>
        <authorList>
            <consortium name="The Broad Institute Genomics Platform"/>
            <consortium name="The Broad Institute Genome Sequencing Center for Infectious Disease"/>
            <person name="Wu L."/>
            <person name="Ma J."/>
        </authorList>
    </citation>
    <scope>NUCLEOTIDE SEQUENCE [LARGE SCALE GENOMIC DNA]</scope>
    <source>
        <strain evidence="3">IBRC-M 10703</strain>
    </source>
</reference>
<organism evidence="2 3">
    <name type="scientific">Oceanobacillus longus</name>
    <dbReference type="NCBI Taxonomy" id="930120"/>
    <lineage>
        <taxon>Bacteria</taxon>
        <taxon>Bacillati</taxon>
        <taxon>Bacillota</taxon>
        <taxon>Bacilli</taxon>
        <taxon>Bacillales</taxon>
        <taxon>Bacillaceae</taxon>
        <taxon>Oceanobacillus</taxon>
    </lineage>
</organism>
<protein>
    <submittedName>
        <fullName evidence="2">DUF3089 domain-containing protein</fullName>
    </submittedName>
</protein>
<evidence type="ECO:0000313" key="2">
    <source>
        <dbReference type="EMBL" id="MFC4025493.1"/>
    </source>
</evidence>
<dbReference type="EMBL" id="JBHSAO010000016">
    <property type="protein sequence ID" value="MFC4025493.1"/>
    <property type="molecule type" value="Genomic_DNA"/>
</dbReference>
<proteinExistence type="predicted"/>
<dbReference type="Gene3D" id="3.40.50.1820">
    <property type="entry name" value="alpha/beta hydrolase"/>
    <property type="match status" value="1"/>
</dbReference>
<dbReference type="InterPro" id="IPR029058">
    <property type="entry name" value="AB_hydrolase_fold"/>
</dbReference>
<evidence type="ECO:0000313" key="3">
    <source>
        <dbReference type="Proteomes" id="UP001595772"/>
    </source>
</evidence>
<sequence length="317" mass="35867">MESTKSNSRFIKIQQKAVNLVQEENFTEAALLLEKAKEQFPGKLDRLGHWKAGIYMLQGNNDQAISEISEVLDQGLWWNPELLTNDTELQPLKEKEEFQKVLKLCKEKYEAEKKNAKASLQVVGNPQANTSIFALHWKGSNAKDFTEQWSESGILSKYLLGFPQSSQLFSYECFSWDNQGVAEKDVTDTFNQFERKYDLATKENIIAGASQGGKTAIELSLKNNLERINGFIAIVPSFENTEEIEEILQLNCEINVRGCVITGDKDPFYNMTLKTVAILRDNGVPCKLIVKKGMGHSLPDDLTNQLIEAVEYISEKQ</sequence>
<dbReference type="Pfam" id="PF22316">
    <property type="entry name" value="ABhydrolase-like_N"/>
    <property type="match status" value="1"/>
</dbReference>
<dbReference type="InterPro" id="IPR011990">
    <property type="entry name" value="TPR-like_helical_dom_sf"/>
</dbReference>
<feature type="domain" description="BCE-2095-like N-terminal" evidence="1">
    <location>
        <begin position="10"/>
        <end position="111"/>
    </location>
</feature>
<dbReference type="Proteomes" id="UP001595772">
    <property type="component" value="Unassembled WGS sequence"/>
</dbReference>
<name>A0ABV8H0X9_9BACI</name>
<dbReference type="InterPro" id="IPR054527">
    <property type="entry name" value="BCE_2095-like_N"/>
</dbReference>
<keyword evidence="3" id="KW-1185">Reference proteome</keyword>
<comment type="caution">
    <text evidence="2">The sequence shown here is derived from an EMBL/GenBank/DDBJ whole genome shotgun (WGS) entry which is preliminary data.</text>
</comment>